<feature type="region of interest" description="Disordered" evidence="1">
    <location>
        <begin position="1"/>
        <end position="26"/>
    </location>
</feature>
<keyword evidence="3" id="KW-1185">Reference proteome</keyword>
<sequence>MAAAARFGRLRPDPASDWPDPPPRPPDLLRWPLGVPGTCASGRCAVSLTTKATTSGMRRPQPPVRPRGAARRSCGGARSPRCDGTHGRHTTAALAAAAVVSSQWRRGVHRGGQTRSAGVVSIWRGRRVGGLQGAGVCDLCDGVSAAPW</sequence>
<evidence type="ECO:0000313" key="3">
    <source>
        <dbReference type="Proteomes" id="UP000244336"/>
    </source>
</evidence>
<evidence type="ECO:0000313" key="2">
    <source>
        <dbReference type="EMBL" id="PUZ61603.1"/>
    </source>
</evidence>
<feature type="region of interest" description="Disordered" evidence="1">
    <location>
        <begin position="50"/>
        <end position="87"/>
    </location>
</feature>
<accession>A0A2T7E190</accession>
<evidence type="ECO:0000256" key="1">
    <source>
        <dbReference type="SAM" id="MobiDB-lite"/>
    </source>
</evidence>
<organism evidence="2 3">
    <name type="scientific">Panicum hallii var. hallii</name>
    <dbReference type="NCBI Taxonomy" id="1504633"/>
    <lineage>
        <taxon>Eukaryota</taxon>
        <taxon>Viridiplantae</taxon>
        <taxon>Streptophyta</taxon>
        <taxon>Embryophyta</taxon>
        <taxon>Tracheophyta</taxon>
        <taxon>Spermatophyta</taxon>
        <taxon>Magnoliopsida</taxon>
        <taxon>Liliopsida</taxon>
        <taxon>Poales</taxon>
        <taxon>Poaceae</taxon>
        <taxon>PACMAD clade</taxon>
        <taxon>Panicoideae</taxon>
        <taxon>Panicodae</taxon>
        <taxon>Paniceae</taxon>
        <taxon>Panicinae</taxon>
        <taxon>Panicum</taxon>
        <taxon>Panicum sect. Panicum</taxon>
    </lineage>
</organism>
<name>A0A2T7E190_9POAL</name>
<dbReference type="Gramene" id="PUZ61603">
    <property type="protein sequence ID" value="PUZ61603"/>
    <property type="gene ID" value="GQ55_4G289400"/>
</dbReference>
<proteinExistence type="predicted"/>
<gene>
    <name evidence="2" type="ORF">GQ55_4G289400</name>
</gene>
<protein>
    <submittedName>
        <fullName evidence="2">Uncharacterized protein</fullName>
    </submittedName>
</protein>
<reference evidence="2 3" key="1">
    <citation type="submission" date="2018-04" db="EMBL/GenBank/DDBJ databases">
        <title>WGS assembly of Panicum hallii var. hallii HAL2.</title>
        <authorList>
            <person name="Lovell J."/>
            <person name="Jenkins J."/>
            <person name="Lowry D."/>
            <person name="Mamidi S."/>
            <person name="Sreedasyam A."/>
            <person name="Weng X."/>
            <person name="Barry K."/>
            <person name="Bonette J."/>
            <person name="Campitelli B."/>
            <person name="Daum C."/>
            <person name="Gordon S."/>
            <person name="Gould B."/>
            <person name="Lipzen A."/>
            <person name="MacQueen A."/>
            <person name="Palacio-Mejia J."/>
            <person name="Plott C."/>
            <person name="Shakirov E."/>
            <person name="Shu S."/>
            <person name="Yoshinaga Y."/>
            <person name="Zane M."/>
            <person name="Rokhsar D."/>
            <person name="Grimwood J."/>
            <person name="Schmutz J."/>
            <person name="Juenger T."/>
        </authorList>
    </citation>
    <scope>NUCLEOTIDE SEQUENCE [LARGE SCALE GENOMIC DNA]</scope>
    <source>
        <strain evidence="3">cv. HAL2</strain>
    </source>
</reference>
<dbReference type="AlphaFoldDB" id="A0A2T7E190"/>
<dbReference type="EMBL" id="CM009752">
    <property type="protein sequence ID" value="PUZ61603.1"/>
    <property type="molecule type" value="Genomic_DNA"/>
</dbReference>
<dbReference type="Proteomes" id="UP000244336">
    <property type="component" value="Chromosome 4"/>
</dbReference>